<dbReference type="InterPro" id="IPR051103">
    <property type="entry name" value="Plant_metabolite_P450s"/>
</dbReference>
<dbReference type="FunFam" id="1.10.630.10:FF:000019">
    <property type="entry name" value="Cytochrome P450 family protein"/>
    <property type="match status" value="1"/>
</dbReference>
<evidence type="ECO:0000256" key="5">
    <source>
        <dbReference type="ARBA" id="ARBA00022692"/>
    </source>
</evidence>
<evidence type="ECO:0008006" key="16">
    <source>
        <dbReference type="Google" id="ProtNLM"/>
    </source>
</evidence>
<dbReference type="InterPro" id="IPR017972">
    <property type="entry name" value="Cyt_P450_CS"/>
</dbReference>
<evidence type="ECO:0000256" key="11">
    <source>
        <dbReference type="ARBA" id="ARBA00023136"/>
    </source>
</evidence>
<dbReference type="Pfam" id="PF00067">
    <property type="entry name" value="p450"/>
    <property type="match status" value="1"/>
</dbReference>
<evidence type="ECO:0000256" key="10">
    <source>
        <dbReference type="ARBA" id="ARBA00023033"/>
    </source>
</evidence>
<keyword evidence="7 14" id="KW-1133">Transmembrane helix</keyword>
<dbReference type="AlphaFoldDB" id="A0A059A401"/>
<dbReference type="GO" id="GO:0004497">
    <property type="term" value="F:monooxygenase activity"/>
    <property type="evidence" value="ECO:0007669"/>
    <property type="project" value="UniProtKB-KW"/>
</dbReference>
<dbReference type="CDD" id="cd20655">
    <property type="entry name" value="CYP93"/>
    <property type="match status" value="1"/>
</dbReference>
<dbReference type="OMA" id="CREGLPC"/>
<evidence type="ECO:0000256" key="9">
    <source>
        <dbReference type="ARBA" id="ARBA00023004"/>
    </source>
</evidence>
<feature type="transmembrane region" description="Helical" evidence="14">
    <location>
        <begin position="12"/>
        <end position="33"/>
    </location>
</feature>
<protein>
    <recommendedName>
        <fullName evidence="16">Cytochrome P450</fullName>
    </recommendedName>
</protein>
<dbReference type="PANTHER" id="PTHR24298">
    <property type="entry name" value="FLAVONOID 3'-MONOOXYGENASE-RELATED"/>
    <property type="match status" value="1"/>
</dbReference>
<comment type="subcellular location">
    <subcellularLocation>
        <location evidence="2">Membrane</location>
        <topology evidence="2">Single-pass membrane protein</topology>
    </subcellularLocation>
</comment>
<feature type="binding site" description="axial binding residue" evidence="12">
    <location>
        <position position="459"/>
    </location>
    <ligand>
        <name>heme</name>
        <dbReference type="ChEBI" id="CHEBI:30413"/>
    </ligand>
    <ligandPart>
        <name>Fe</name>
        <dbReference type="ChEBI" id="CHEBI:18248"/>
    </ligandPart>
</feature>
<sequence length="524" mass="58896">MAIVSANDASYYFLFLIWFLTALLVHSLIKACFKLKPRSKVPHPPSPLSLPFLGHLHLVGPVLPKSFQALARTHGPLMRLRLGASSCIVASSASIARELFKTQELNFSSRPEFGSSEHFIYRGSRFIMAPYGDYWRFMKKLCMTKLLAVPQLDKFLDVREEEVERLVKSVMESARGGKASDLSKELTTFTNNVICRMVMSTRCSGTANDAEKIHELVKTCLELAGKLSVGDVLGPLRWLDFSGNGKKLEAALWEFDRIVERIMKEHEEKLINKSVTDRKDLMDILLETHNDPTAEMKITRKDMKSFVLDLFMAGTDTSSAAMQWAMAELINRPEAFKKLQDEINSVVGPTRLVQESDVPNLPYLRAVIKETLRLHPSAPLIIRECGEDCSVDSYLVEAKTRVLINVYSIMRDPEIWTDPDEFMPERFLESSGERIGEHQMEFKGQNFRYLPFGSGRRGCAGASLAMQVMHPAVGSLVQCFDWKVMEGEGAVDLSHGSGFAAEMAKPLVCRPVVRVNPFGHGTRK</sequence>
<keyword evidence="10 13" id="KW-0503">Monooxygenase</keyword>
<evidence type="ECO:0000256" key="12">
    <source>
        <dbReference type="PIRSR" id="PIRSR602401-1"/>
    </source>
</evidence>
<evidence type="ECO:0000256" key="1">
    <source>
        <dbReference type="ARBA" id="ARBA00001971"/>
    </source>
</evidence>
<dbReference type="eggNOG" id="KOG0156">
    <property type="taxonomic scope" value="Eukaryota"/>
</dbReference>
<evidence type="ECO:0000256" key="14">
    <source>
        <dbReference type="SAM" id="Phobius"/>
    </source>
</evidence>
<dbReference type="InterPro" id="IPR001128">
    <property type="entry name" value="Cyt_P450"/>
</dbReference>
<evidence type="ECO:0000256" key="2">
    <source>
        <dbReference type="ARBA" id="ARBA00004167"/>
    </source>
</evidence>
<comment type="similarity">
    <text evidence="3 13">Belongs to the cytochrome P450 family.</text>
</comment>
<proteinExistence type="inferred from homology"/>
<evidence type="ECO:0000256" key="3">
    <source>
        <dbReference type="ARBA" id="ARBA00010617"/>
    </source>
</evidence>
<comment type="cofactor">
    <cofactor evidence="1 12">
        <name>heme</name>
        <dbReference type="ChEBI" id="CHEBI:30413"/>
    </cofactor>
</comment>
<dbReference type="GO" id="GO:0020037">
    <property type="term" value="F:heme binding"/>
    <property type="evidence" value="ECO:0007669"/>
    <property type="project" value="InterPro"/>
</dbReference>
<dbReference type="GO" id="GO:0016705">
    <property type="term" value="F:oxidoreductase activity, acting on paired donors, with incorporation or reduction of molecular oxygen"/>
    <property type="evidence" value="ECO:0007669"/>
    <property type="project" value="InterPro"/>
</dbReference>
<keyword evidence="6 12" id="KW-0479">Metal-binding</keyword>
<gene>
    <name evidence="15" type="ORF">EUGRSUZ_K01820</name>
</gene>
<dbReference type="InParanoid" id="A0A059A401"/>
<dbReference type="EMBL" id="KK198763">
    <property type="protein sequence ID" value="KCW48075.1"/>
    <property type="molecule type" value="Genomic_DNA"/>
</dbReference>
<dbReference type="GO" id="GO:0005506">
    <property type="term" value="F:iron ion binding"/>
    <property type="evidence" value="ECO:0007669"/>
    <property type="project" value="InterPro"/>
</dbReference>
<dbReference type="PRINTS" id="PR00463">
    <property type="entry name" value="EP450I"/>
</dbReference>
<dbReference type="PANTHER" id="PTHR24298:SF204">
    <property type="entry name" value="CYTOCHROME P450, FAMILY 712, SUBFAMILY A, POLYPEPTIDE 1"/>
    <property type="match status" value="1"/>
</dbReference>
<dbReference type="PROSITE" id="PS00086">
    <property type="entry name" value="CYTOCHROME_P450"/>
    <property type="match status" value="1"/>
</dbReference>
<evidence type="ECO:0000256" key="4">
    <source>
        <dbReference type="ARBA" id="ARBA00022617"/>
    </source>
</evidence>
<keyword evidence="5 14" id="KW-0812">Transmembrane</keyword>
<name>A0A059A401_EUCGR</name>
<evidence type="ECO:0000256" key="13">
    <source>
        <dbReference type="RuleBase" id="RU000461"/>
    </source>
</evidence>
<dbReference type="SUPFAM" id="SSF48264">
    <property type="entry name" value="Cytochrome P450"/>
    <property type="match status" value="1"/>
</dbReference>
<dbReference type="Gramene" id="KCW48075">
    <property type="protein sequence ID" value="KCW48075"/>
    <property type="gene ID" value="EUGRSUZ_K01820"/>
</dbReference>
<dbReference type="FunCoup" id="A0A059A401">
    <property type="interactions" value="178"/>
</dbReference>
<evidence type="ECO:0000313" key="15">
    <source>
        <dbReference type="EMBL" id="KCW48075.1"/>
    </source>
</evidence>
<dbReference type="GO" id="GO:0016020">
    <property type="term" value="C:membrane"/>
    <property type="evidence" value="ECO:0007669"/>
    <property type="project" value="UniProtKB-SubCell"/>
</dbReference>
<dbReference type="InterPro" id="IPR002401">
    <property type="entry name" value="Cyt_P450_E_grp-I"/>
</dbReference>
<accession>A0A059A401</accession>
<dbReference type="PRINTS" id="PR00385">
    <property type="entry name" value="P450"/>
</dbReference>
<keyword evidence="4 12" id="KW-0349">Heme</keyword>
<evidence type="ECO:0000256" key="7">
    <source>
        <dbReference type="ARBA" id="ARBA00022989"/>
    </source>
</evidence>
<evidence type="ECO:0000256" key="8">
    <source>
        <dbReference type="ARBA" id="ARBA00023002"/>
    </source>
</evidence>
<dbReference type="InterPro" id="IPR036396">
    <property type="entry name" value="Cyt_P450_sf"/>
</dbReference>
<keyword evidence="11 14" id="KW-0472">Membrane</keyword>
<keyword evidence="8 13" id="KW-0560">Oxidoreductase</keyword>
<keyword evidence="9 12" id="KW-0408">Iron</keyword>
<organism evidence="15">
    <name type="scientific">Eucalyptus grandis</name>
    <name type="common">Flooded gum</name>
    <dbReference type="NCBI Taxonomy" id="71139"/>
    <lineage>
        <taxon>Eukaryota</taxon>
        <taxon>Viridiplantae</taxon>
        <taxon>Streptophyta</taxon>
        <taxon>Embryophyta</taxon>
        <taxon>Tracheophyta</taxon>
        <taxon>Spermatophyta</taxon>
        <taxon>Magnoliopsida</taxon>
        <taxon>eudicotyledons</taxon>
        <taxon>Gunneridae</taxon>
        <taxon>Pentapetalae</taxon>
        <taxon>rosids</taxon>
        <taxon>malvids</taxon>
        <taxon>Myrtales</taxon>
        <taxon>Myrtaceae</taxon>
        <taxon>Myrtoideae</taxon>
        <taxon>Eucalypteae</taxon>
        <taxon>Eucalyptus</taxon>
    </lineage>
</organism>
<reference evidence="15" key="1">
    <citation type="submission" date="2013-07" db="EMBL/GenBank/DDBJ databases">
        <title>The genome of Eucalyptus grandis.</title>
        <authorList>
            <person name="Schmutz J."/>
            <person name="Hayes R."/>
            <person name="Myburg A."/>
            <person name="Tuskan G."/>
            <person name="Grattapaglia D."/>
            <person name="Rokhsar D.S."/>
        </authorList>
    </citation>
    <scope>NUCLEOTIDE SEQUENCE</scope>
    <source>
        <tissue evidence="15">Leaf extractions</tissue>
    </source>
</reference>
<dbReference type="Gene3D" id="1.10.630.10">
    <property type="entry name" value="Cytochrome P450"/>
    <property type="match status" value="1"/>
</dbReference>
<evidence type="ECO:0000256" key="6">
    <source>
        <dbReference type="ARBA" id="ARBA00022723"/>
    </source>
</evidence>